<dbReference type="InterPro" id="IPR036397">
    <property type="entry name" value="RNaseH_sf"/>
</dbReference>
<dbReference type="Gene3D" id="3.30.420.10">
    <property type="entry name" value="Ribonuclease H-like superfamily/Ribonuclease H"/>
    <property type="match status" value="1"/>
</dbReference>
<dbReference type="Pfam" id="PF00665">
    <property type="entry name" value="rve"/>
    <property type="match status" value="1"/>
</dbReference>
<evidence type="ECO:0000259" key="1">
    <source>
        <dbReference type="PROSITE" id="PS50994"/>
    </source>
</evidence>
<dbReference type="NCBIfam" id="NF033563">
    <property type="entry name" value="transpos_IS30"/>
    <property type="match status" value="1"/>
</dbReference>
<organism evidence="2 3">
    <name type="scientific">Planctomyces bekefii</name>
    <dbReference type="NCBI Taxonomy" id="1653850"/>
    <lineage>
        <taxon>Bacteria</taxon>
        <taxon>Pseudomonadati</taxon>
        <taxon>Planctomycetota</taxon>
        <taxon>Planctomycetia</taxon>
        <taxon>Planctomycetales</taxon>
        <taxon>Planctomycetaceae</taxon>
        <taxon>Planctomyces</taxon>
    </lineage>
</organism>
<name>A0A5C6M451_9PLAN</name>
<dbReference type="InterPro" id="IPR051917">
    <property type="entry name" value="Transposase-Integrase"/>
</dbReference>
<dbReference type="GO" id="GO:0004803">
    <property type="term" value="F:transposase activity"/>
    <property type="evidence" value="ECO:0007669"/>
    <property type="project" value="TreeGrafter"/>
</dbReference>
<gene>
    <name evidence="2" type="ORF">E3A20_20790</name>
</gene>
<accession>A0A5C6M451</accession>
<evidence type="ECO:0000313" key="2">
    <source>
        <dbReference type="EMBL" id="TWW08792.1"/>
    </source>
</evidence>
<dbReference type="AlphaFoldDB" id="A0A5C6M451"/>
<dbReference type="InterPro" id="IPR053392">
    <property type="entry name" value="Transposase_IS30-like"/>
</dbReference>
<reference evidence="2 3" key="1">
    <citation type="submission" date="2019-08" db="EMBL/GenBank/DDBJ databases">
        <title>100 year-old enigma solved: identification of Planctomyces bekefii, the type genus and species of the phylum Planctomycetes.</title>
        <authorList>
            <person name="Svetlana D.N."/>
            <person name="Overmann J."/>
        </authorList>
    </citation>
    <scope>NUCLEOTIDE SEQUENCE [LARGE SCALE GENOMIC DNA]</scope>
    <source>
        <strain evidence="2">Phe10_nw2017</strain>
    </source>
</reference>
<dbReference type="PROSITE" id="PS50994">
    <property type="entry name" value="INTEGRASE"/>
    <property type="match status" value="1"/>
</dbReference>
<dbReference type="GO" id="GO:0003676">
    <property type="term" value="F:nucleic acid binding"/>
    <property type="evidence" value="ECO:0007669"/>
    <property type="project" value="InterPro"/>
</dbReference>
<dbReference type="PANTHER" id="PTHR10948:SF23">
    <property type="entry name" value="TRANSPOSASE INSI FOR INSERTION SEQUENCE ELEMENT IS30A-RELATED"/>
    <property type="match status" value="1"/>
</dbReference>
<evidence type="ECO:0000313" key="3">
    <source>
        <dbReference type="Proteomes" id="UP000321083"/>
    </source>
</evidence>
<feature type="domain" description="Integrase catalytic" evidence="1">
    <location>
        <begin position="154"/>
        <end position="314"/>
    </location>
</feature>
<dbReference type="GO" id="GO:0005829">
    <property type="term" value="C:cytosol"/>
    <property type="evidence" value="ECO:0007669"/>
    <property type="project" value="TreeGrafter"/>
</dbReference>
<protein>
    <submittedName>
        <fullName evidence="2">IS30 family transposase</fullName>
    </submittedName>
</protein>
<keyword evidence="3" id="KW-1185">Reference proteome</keyword>
<proteinExistence type="predicted"/>
<dbReference type="GO" id="GO:0032196">
    <property type="term" value="P:transposition"/>
    <property type="evidence" value="ECO:0007669"/>
    <property type="project" value="TreeGrafter"/>
</dbReference>
<dbReference type="GO" id="GO:0015074">
    <property type="term" value="P:DNA integration"/>
    <property type="evidence" value="ECO:0007669"/>
    <property type="project" value="InterPro"/>
</dbReference>
<dbReference type="EMBL" id="SRHE01000502">
    <property type="protein sequence ID" value="TWW08792.1"/>
    <property type="molecule type" value="Genomic_DNA"/>
</dbReference>
<reference evidence="2 3" key="2">
    <citation type="submission" date="2019-08" db="EMBL/GenBank/DDBJ databases">
        <authorList>
            <person name="Henke P."/>
        </authorList>
    </citation>
    <scope>NUCLEOTIDE SEQUENCE [LARGE SCALE GENOMIC DNA]</scope>
    <source>
        <strain evidence="2">Phe10_nw2017</strain>
    </source>
</reference>
<dbReference type="PANTHER" id="PTHR10948">
    <property type="entry name" value="TRANSPOSASE"/>
    <property type="match status" value="1"/>
</dbReference>
<comment type="caution">
    <text evidence="2">The sequence shown here is derived from an EMBL/GenBank/DDBJ whole genome shotgun (WGS) entry which is preliminary data.</text>
</comment>
<dbReference type="Proteomes" id="UP000321083">
    <property type="component" value="Unassembled WGS sequence"/>
</dbReference>
<dbReference type="InterPro" id="IPR012337">
    <property type="entry name" value="RNaseH-like_sf"/>
</dbReference>
<dbReference type="SUPFAM" id="SSF53098">
    <property type="entry name" value="Ribonuclease H-like"/>
    <property type="match status" value="1"/>
</dbReference>
<dbReference type="InterPro" id="IPR001584">
    <property type="entry name" value="Integrase_cat-core"/>
</dbReference>
<sequence length="316" mass="36757">MSHITIIERREIYEKRLLGVSFYQIAKDLKRPTKTIIAEYKRNKVATHGYEPTRAQEQVDKRKSKPRVLHKFSNPAIKDFVVKALEDDFSPEQISGRIVSETGFKVSHETIYSFVYRDKQEGGQLYKHLRRCHKKRKPRLPKTNKSRIKNSVSITERPKVVDEKSRFGDLELDTVEGKKGSGFFVTIVDKATKKLWARFIPNKTSENTRKAILEMLSGLKIKTLTSDNGSEFACHQEISEELAAKFYFARPYSSWERGLNEHTNGLLRQYFPKKTEFDQEGIEEKLREVVAKINRRPRKSLNFKTPDEAFSLLAEV</sequence>